<proteinExistence type="inferred from homology"/>
<dbReference type="Pfam" id="PF00048">
    <property type="entry name" value="IL8"/>
    <property type="match status" value="1"/>
</dbReference>
<protein>
    <recommendedName>
        <fullName evidence="9">C-C motif chemokine</fullName>
    </recommendedName>
</protein>
<evidence type="ECO:0000256" key="1">
    <source>
        <dbReference type="ARBA" id="ARBA00004613"/>
    </source>
</evidence>
<keyword evidence="8" id="KW-0395">Inflammatory response</keyword>
<dbReference type="EMBL" id="JANPWB010000015">
    <property type="protein sequence ID" value="KAJ1088853.1"/>
    <property type="molecule type" value="Genomic_DNA"/>
</dbReference>
<evidence type="ECO:0000256" key="2">
    <source>
        <dbReference type="ARBA" id="ARBA00010868"/>
    </source>
</evidence>
<dbReference type="SUPFAM" id="SSF54117">
    <property type="entry name" value="Interleukin 8-like chemokines"/>
    <property type="match status" value="1"/>
</dbReference>
<accession>A0AAV7LCN2</accession>
<dbReference type="FunFam" id="2.40.50.40:FF:000012">
    <property type="entry name" value="C-C motif chemokine"/>
    <property type="match status" value="1"/>
</dbReference>
<dbReference type="PANTHER" id="PTHR12015">
    <property type="entry name" value="SMALL INDUCIBLE CYTOKINE A"/>
    <property type="match status" value="1"/>
</dbReference>
<keyword evidence="7" id="KW-1015">Disulfide bond</keyword>
<dbReference type="GO" id="GO:0005615">
    <property type="term" value="C:extracellular space"/>
    <property type="evidence" value="ECO:0007669"/>
    <property type="project" value="UniProtKB-KW"/>
</dbReference>
<evidence type="ECO:0000313" key="12">
    <source>
        <dbReference type="EMBL" id="KAJ1088853.1"/>
    </source>
</evidence>
<dbReference type="GO" id="GO:0008009">
    <property type="term" value="F:chemokine activity"/>
    <property type="evidence" value="ECO:0007669"/>
    <property type="project" value="InterPro"/>
</dbReference>
<evidence type="ECO:0000256" key="5">
    <source>
        <dbReference type="ARBA" id="ARBA00022525"/>
    </source>
</evidence>
<evidence type="ECO:0000256" key="10">
    <source>
        <dbReference type="SAM" id="MobiDB-lite"/>
    </source>
</evidence>
<dbReference type="InterPro" id="IPR001811">
    <property type="entry name" value="Chemokine_IL8-like_dom"/>
</dbReference>
<evidence type="ECO:0000256" key="6">
    <source>
        <dbReference type="ARBA" id="ARBA00022729"/>
    </source>
</evidence>
<evidence type="ECO:0000256" key="8">
    <source>
        <dbReference type="ARBA" id="ARBA00023198"/>
    </source>
</evidence>
<dbReference type="AlphaFoldDB" id="A0AAV7LCN2"/>
<dbReference type="PROSITE" id="PS00472">
    <property type="entry name" value="SMALL_CYTOKINES_CC"/>
    <property type="match status" value="1"/>
</dbReference>
<comment type="caution">
    <text evidence="12">The sequence shown here is derived from an EMBL/GenBank/DDBJ whole genome shotgun (WGS) entry which is preliminary data.</text>
</comment>
<name>A0AAV7LCN2_PLEWA</name>
<organism evidence="12 13">
    <name type="scientific">Pleurodeles waltl</name>
    <name type="common">Iberian ribbed newt</name>
    <dbReference type="NCBI Taxonomy" id="8319"/>
    <lineage>
        <taxon>Eukaryota</taxon>
        <taxon>Metazoa</taxon>
        <taxon>Chordata</taxon>
        <taxon>Craniata</taxon>
        <taxon>Vertebrata</taxon>
        <taxon>Euteleostomi</taxon>
        <taxon>Amphibia</taxon>
        <taxon>Batrachia</taxon>
        <taxon>Caudata</taxon>
        <taxon>Salamandroidea</taxon>
        <taxon>Salamandridae</taxon>
        <taxon>Pleurodelinae</taxon>
        <taxon>Pleurodeles</taxon>
    </lineage>
</organism>
<gene>
    <name evidence="12" type="ORF">NDU88_002007</name>
</gene>
<evidence type="ECO:0000313" key="13">
    <source>
        <dbReference type="Proteomes" id="UP001066276"/>
    </source>
</evidence>
<dbReference type="PANTHER" id="PTHR12015:SF108">
    <property type="entry name" value="C-C MOTIF CHEMOKINE 20"/>
    <property type="match status" value="1"/>
</dbReference>
<evidence type="ECO:0000256" key="7">
    <source>
        <dbReference type="ARBA" id="ARBA00023157"/>
    </source>
</evidence>
<feature type="compositionally biased region" description="Basic residues" evidence="10">
    <location>
        <begin position="93"/>
        <end position="108"/>
    </location>
</feature>
<feature type="signal peptide" evidence="9">
    <location>
        <begin position="1"/>
        <end position="28"/>
    </location>
</feature>
<dbReference type="SMART" id="SM00199">
    <property type="entry name" value="SCY"/>
    <property type="match status" value="1"/>
</dbReference>
<keyword evidence="3 9" id="KW-0145">Chemotaxis</keyword>
<reference evidence="12" key="1">
    <citation type="journal article" date="2022" name="bioRxiv">
        <title>Sequencing and chromosome-scale assembly of the giantPleurodeles waltlgenome.</title>
        <authorList>
            <person name="Brown T."/>
            <person name="Elewa A."/>
            <person name="Iarovenko S."/>
            <person name="Subramanian E."/>
            <person name="Araus A.J."/>
            <person name="Petzold A."/>
            <person name="Susuki M."/>
            <person name="Suzuki K.-i.T."/>
            <person name="Hayashi T."/>
            <person name="Toyoda A."/>
            <person name="Oliveira C."/>
            <person name="Osipova E."/>
            <person name="Leigh N.D."/>
            <person name="Simon A."/>
            <person name="Yun M.H."/>
        </authorList>
    </citation>
    <scope>NUCLEOTIDE SEQUENCE</scope>
    <source>
        <strain evidence="12">20211129_DDA</strain>
        <tissue evidence="12">Liver</tissue>
    </source>
</reference>
<keyword evidence="6 9" id="KW-0732">Signal</keyword>
<feature type="region of interest" description="Disordered" evidence="10">
    <location>
        <begin position="91"/>
        <end position="121"/>
    </location>
</feature>
<keyword evidence="13" id="KW-1185">Reference proteome</keyword>
<evidence type="ECO:0000256" key="9">
    <source>
        <dbReference type="RuleBase" id="RU361150"/>
    </source>
</evidence>
<dbReference type="Proteomes" id="UP001066276">
    <property type="component" value="Chromosome 11"/>
</dbReference>
<comment type="subcellular location">
    <subcellularLocation>
        <location evidence="1 9">Secreted</location>
    </subcellularLocation>
</comment>
<dbReference type="GO" id="GO:0006955">
    <property type="term" value="P:immune response"/>
    <property type="evidence" value="ECO:0007669"/>
    <property type="project" value="InterPro"/>
</dbReference>
<keyword evidence="5 9" id="KW-0964">Secreted</keyword>
<feature type="chain" id="PRO_5043112023" description="C-C motif chemokine" evidence="9">
    <location>
        <begin position="29"/>
        <end position="121"/>
    </location>
</feature>
<evidence type="ECO:0000256" key="4">
    <source>
        <dbReference type="ARBA" id="ARBA00022514"/>
    </source>
</evidence>
<evidence type="ECO:0000259" key="11">
    <source>
        <dbReference type="SMART" id="SM00199"/>
    </source>
</evidence>
<feature type="domain" description="Chemokine interleukin-8-like" evidence="11">
    <location>
        <begin position="30"/>
        <end position="90"/>
    </location>
</feature>
<dbReference type="Gene3D" id="2.40.50.40">
    <property type="match status" value="1"/>
</dbReference>
<dbReference type="GO" id="GO:0006954">
    <property type="term" value="P:inflammatory response"/>
    <property type="evidence" value="ECO:0007669"/>
    <property type="project" value="UniProtKB-KW"/>
</dbReference>
<dbReference type="InterPro" id="IPR000827">
    <property type="entry name" value="Chemokine_CC_CS"/>
</dbReference>
<comment type="similarity">
    <text evidence="2 9">Belongs to the intercrine beta (chemokine CC) family.</text>
</comment>
<dbReference type="InterPro" id="IPR036048">
    <property type="entry name" value="Interleukin_8-like_sf"/>
</dbReference>
<sequence length="121" mass="13180">MTALNSRRLVLASCIVLGLLQLNCGGSAGDLDCCTSYSKKPLRLKVVSNFTIQSSSDVCDMDAVIFHTKKRFNVCANPEEPWVKGIVKALSKGNKKSKEKRGPGKSRKTNPVNKAKTPCPR</sequence>
<keyword evidence="4 9" id="KW-0202">Cytokine</keyword>
<dbReference type="InterPro" id="IPR039809">
    <property type="entry name" value="Chemokine_b/g/d"/>
</dbReference>
<evidence type="ECO:0000256" key="3">
    <source>
        <dbReference type="ARBA" id="ARBA00022500"/>
    </source>
</evidence>